<dbReference type="RefSeq" id="WP_208243600.1">
    <property type="nucleotide sequence ID" value="NZ_JAGEPF010000013.1"/>
</dbReference>
<organism evidence="3 4">
    <name type="scientific">Actinomadura violacea</name>
    <dbReference type="NCBI Taxonomy" id="2819934"/>
    <lineage>
        <taxon>Bacteria</taxon>
        <taxon>Bacillati</taxon>
        <taxon>Actinomycetota</taxon>
        <taxon>Actinomycetes</taxon>
        <taxon>Streptosporangiales</taxon>
        <taxon>Thermomonosporaceae</taxon>
        <taxon>Actinomadura</taxon>
    </lineage>
</organism>
<evidence type="ECO:0000259" key="2">
    <source>
        <dbReference type="Pfam" id="PF14021"/>
    </source>
</evidence>
<feature type="domain" description="TNT" evidence="2">
    <location>
        <begin position="367"/>
        <end position="456"/>
    </location>
</feature>
<feature type="region of interest" description="Disordered" evidence="1">
    <location>
        <begin position="342"/>
        <end position="363"/>
    </location>
</feature>
<dbReference type="InterPro" id="IPR025331">
    <property type="entry name" value="TNT"/>
</dbReference>
<evidence type="ECO:0000256" key="1">
    <source>
        <dbReference type="SAM" id="MobiDB-lite"/>
    </source>
</evidence>
<name>A0ABS3RW15_9ACTN</name>
<dbReference type="EMBL" id="JAGEPF010000013">
    <property type="protein sequence ID" value="MBO2460224.1"/>
    <property type="molecule type" value="Genomic_DNA"/>
</dbReference>
<dbReference type="SUPFAM" id="SSF160424">
    <property type="entry name" value="BH3703-like"/>
    <property type="match status" value="1"/>
</dbReference>
<dbReference type="Proteomes" id="UP000680206">
    <property type="component" value="Unassembled WGS sequence"/>
</dbReference>
<sequence>MSVQGPEGEEEHLQGLVDEIVRLLPEDWRDVRLFYRAVGDDEVIRLVGHQSDSRGDGISRAARMIPQTAIPNLLRRHREITYHPDFGTWLSLKYSLWNRPDGTDWGVEGEPSSEFAAADEIAPADAAAELARFPRPDERVPAWLGRLNALHAIGAAFDPRTLRTAPQDENDLVAELPPGLESLFARAREKLARYVPGEDRLRIGTVEDGCWTIARTGGAWLAIGPGAAVRPFDDPRAATLHAMAGVMAGAEMEINSQVLYDAGIVARERRPRRNIDAWVSSRKDDSPAARTLASPRPRAAGPYIALDGMSNRPGGYFVCFPGPAPERGSFVSVHEVYARLAEPGLPERTPEPEPEPEPAPEPAGEILPAGKEVDTYHDPADQFVFEIGTPWLRRGHNNRGGLTYRVYRVQQPLRAYPGLFAVGPIGSDTPPAETGMGYNLVHSIADLVASGHLVEITGPGGGPGPTVHRPEEQP</sequence>
<keyword evidence="4" id="KW-1185">Reference proteome</keyword>
<dbReference type="Pfam" id="PF14021">
    <property type="entry name" value="TNT"/>
    <property type="match status" value="1"/>
</dbReference>
<protein>
    <recommendedName>
        <fullName evidence="2">TNT domain-containing protein</fullName>
    </recommendedName>
</protein>
<accession>A0ABS3RW15</accession>
<comment type="caution">
    <text evidence="3">The sequence shown here is derived from an EMBL/GenBank/DDBJ whole genome shotgun (WGS) entry which is preliminary data.</text>
</comment>
<reference evidence="3 4" key="1">
    <citation type="submission" date="2021-03" db="EMBL/GenBank/DDBJ databases">
        <title>Actinomadura violae sp. nov., isolated from lichen in Thailand.</title>
        <authorList>
            <person name="Kanchanasin P."/>
            <person name="Saeng-In P."/>
            <person name="Phongsopitanun W."/>
            <person name="Yuki M."/>
            <person name="Kudo T."/>
            <person name="Ohkuma M."/>
            <person name="Tanasupawat S."/>
        </authorList>
    </citation>
    <scope>NUCLEOTIDE SEQUENCE [LARGE SCALE GENOMIC DNA]</scope>
    <source>
        <strain evidence="3 4">LCR2-06</strain>
    </source>
</reference>
<evidence type="ECO:0000313" key="3">
    <source>
        <dbReference type="EMBL" id="MBO2460224.1"/>
    </source>
</evidence>
<evidence type="ECO:0000313" key="4">
    <source>
        <dbReference type="Proteomes" id="UP000680206"/>
    </source>
</evidence>
<dbReference type="InterPro" id="IPR036170">
    <property type="entry name" value="YezG-like_sf"/>
</dbReference>
<gene>
    <name evidence="3" type="ORF">J4709_21825</name>
</gene>
<proteinExistence type="predicted"/>